<keyword evidence="2" id="KW-0472">Membrane</keyword>
<dbReference type="RefSeq" id="WP_061993110.1">
    <property type="nucleotide sequence ID" value="NZ_DF968000.1"/>
</dbReference>
<gene>
    <name evidence="4" type="primary">celA2</name>
    <name evidence="4" type="ORF">FFIC_231970</name>
</gene>
<reference evidence="4 5" key="1">
    <citation type="journal article" date="2015" name="BMC Genomics">
        <title>Comparative genomics of Fructobacillus spp. and Leuconostoc spp. reveals niche-specific evolution of Fructobacillus spp.</title>
        <authorList>
            <person name="Endo A."/>
            <person name="Tanizawa Y."/>
            <person name="Tanaka N."/>
            <person name="Maeno S."/>
            <person name="Kumar H."/>
            <person name="Shiwa Y."/>
            <person name="Okada S."/>
            <person name="Yoshikawa H."/>
            <person name="Dicks L."/>
            <person name="Nakagawa J."/>
            <person name="Arita M."/>
        </authorList>
    </citation>
    <scope>NUCLEOTIDE SEQUENCE [LARGE SCALE GENOMIC DNA]</scope>
    <source>
        <strain evidence="4 5">JCM 12225</strain>
    </source>
</reference>
<evidence type="ECO:0000256" key="1">
    <source>
        <dbReference type="SAM" id="MobiDB-lite"/>
    </source>
</evidence>
<dbReference type="NCBIfam" id="TIGR00426">
    <property type="entry name" value="competence protein ComEA helix-hairpin-helix repeat region"/>
    <property type="match status" value="1"/>
</dbReference>
<feature type="domain" description="Helix-hairpin-helix DNA-binding motif class 1" evidence="3">
    <location>
        <begin position="205"/>
        <end position="224"/>
    </location>
</feature>
<keyword evidence="2" id="KW-1133">Transmembrane helix</keyword>
<dbReference type="GO" id="GO:0015628">
    <property type="term" value="P:protein secretion by the type II secretion system"/>
    <property type="evidence" value="ECO:0007669"/>
    <property type="project" value="TreeGrafter"/>
</dbReference>
<feature type="region of interest" description="Disordered" evidence="1">
    <location>
        <begin position="47"/>
        <end position="80"/>
    </location>
</feature>
<protein>
    <submittedName>
        <fullName evidence="4">ComEA protein</fullName>
    </submittedName>
</protein>
<name>A0A0K8MGP7_9LACO</name>
<dbReference type="Proteomes" id="UP000253891">
    <property type="component" value="Unassembled WGS sequence"/>
</dbReference>
<evidence type="ECO:0000313" key="5">
    <source>
        <dbReference type="Proteomes" id="UP000253891"/>
    </source>
</evidence>
<evidence type="ECO:0000313" key="4">
    <source>
        <dbReference type="EMBL" id="GAO99710.1"/>
    </source>
</evidence>
<keyword evidence="2" id="KW-0812">Transmembrane</keyword>
<feature type="domain" description="Helix-hairpin-helix DNA-binding motif class 1" evidence="3">
    <location>
        <begin position="175"/>
        <end position="194"/>
    </location>
</feature>
<dbReference type="Pfam" id="PF10531">
    <property type="entry name" value="SLBB"/>
    <property type="match status" value="1"/>
</dbReference>
<dbReference type="OrthoDB" id="9790239at2"/>
<feature type="transmembrane region" description="Helical" evidence="2">
    <location>
        <begin position="20"/>
        <end position="39"/>
    </location>
</feature>
<dbReference type="InterPro" id="IPR004509">
    <property type="entry name" value="Competence_ComEA_HhH"/>
</dbReference>
<dbReference type="GO" id="GO:0015627">
    <property type="term" value="C:type II protein secretion system complex"/>
    <property type="evidence" value="ECO:0007669"/>
    <property type="project" value="TreeGrafter"/>
</dbReference>
<dbReference type="STRING" id="157463.GCA_001047075_00631"/>
<proteinExistence type="predicted"/>
<dbReference type="SMART" id="SM00278">
    <property type="entry name" value="HhH1"/>
    <property type="match status" value="2"/>
</dbReference>
<dbReference type="InterPro" id="IPR051675">
    <property type="entry name" value="Endo/Exo/Phosphatase_dom_1"/>
</dbReference>
<organism evidence="4 5">
    <name type="scientific">Fructobacillus ficulneus</name>
    <dbReference type="NCBI Taxonomy" id="157463"/>
    <lineage>
        <taxon>Bacteria</taxon>
        <taxon>Bacillati</taxon>
        <taxon>Bacillota</taxon>
        <taxon>Bacilli</taxon>
        <taxon>Lactobacillales</taxon>
        <taxon>Lactobacillaceae</taxon>
        <taxon>Fructobacillus</taxon>
    </lineage>
</organism>
<dbReference type="Gene3D" id="1.10.150.310">
    <property type="entry name" value="Tex RuvX-like domain-like"/>
    <property type="match status" value="1"/>
</dbReference>
<accession>A0A0K8MGP7</accession>
<dbReference type="GO" id="GO:0003677">
    <property type="term" value="F:DNA binding"/>
    <property type="evidence" value="ECO:0007669"/>
    <property type="project" value="InterPro"/>
</dbReference>
<dbReference type="InterPro" id="IPR010994">
    <property type="entry name" value="RuvA_2-like"/>
</dbReference>
<evidence type="ECO:0000256" key="2">
    <source>
        <dbReference type="SAM" id="Phobius"/>
    </source>
</evidence>
<dbReference type="SUPFAM" id="SSF47781">
    <property type="entry name" value="RuvA domain 2-like"/>
    <property type="match status" value="1"/>
</dbReference>
<dbReference type="PANTHER" id="PTHR21180:SF32">
    <property type="entry name" value="ENDONUCLEASE_EXONUCLEASE_PHOSPHATASE FAMILY DOMAIN-CONTAINING PROTEIN 1"/>
    <property type="match status" value="1"/>
</dbReference>
<dbReference type="PANTHER" id="PTHR21180">
    <property type="entry name" value="ENDONUCLEASE/EXONUCLEASE/PHOSPHATASE FAMILY DOMAIN-CONTAINING PROTEIN 1"/>
    <property type="match status" value="1"/>
</dbReference>
<dbReference type="GO" id="GO:0006281">
    <property type="term" value="P:DNA repair"/>
    <property type="evidence" value="ECO:0007669"/>
    <property type="project" value="InterPro"/>
</dbReference>
<keyword evidence="5" id="KW-1185">Reference proteome</keyword>
<dbReference type="Pfam" id="PF12836">
    <property type="entry name" value="HHH_3"/>
    <property type="match status" value="1"/>
</dbReference>
<evidence type="ECO:0000259" key="3">
    <source>
        <dbReference type="SMART" id="SM00278"/>
    </source>
</evidence>
<dbReference type="Gene3D" id="3.10.560.10">
    <property type="entry name" value="Outer membrane lipoprotein wza domain like"/>
    <property type="match status" value="1"/>
</dbReference>
<dbReference type="InterPro" id="IPR019554">
    <property type="entry name" value="Soluble_ligand-bd"/>
</dbReference>
<sequence>MMTKINWPAIKDWSFRHWRYLVIGLLVILALLALVVRLFHHSASPPTNQVEMTGSIPAGTTPVKSGPPANTGASQAKPNEPILVDVKGAVNKPGVVKLPPGSRVQDAVHQAGGLTTEADQRVLNLAQVLTDGQVLYVLKEGEQAPVGVVGAGSGGGSGGSSVGQAKVNLNTATAKDLEALDGIGPKKAEQIVAFREKQGPFQSVDGLKEVGGIGPKRFDQLKDQVTV</sequence>
<dbReference type="InterPro" id="IPR003583">
    <property type="entry name" value="Hlx-hairpin-Hlx_DNA-bd_motif"/>
</dbReference>
<dbReference type="AlphaFoldDB" id="A0A0K8MGP7"/>
<dbReference type="EMBL" id="DF968000">
    <property type="protein sequence ID" value="GAO99710.1"/>
    <property type="molecule type" value="Genomic_DNA"/>
</dbReference>